<feature type="compositionally biased region" description="Polar residues" evidence="3">
    <location>
        <begin position="308"/>
        <end position="317"/>
    </location>
</feature>
<dbReference type="Gene3D" id="2.30.30.40">
    <property type="entry name" value="SH3 Domains"/>
    <property type="match status" value="1"/>
</dbReference>
<evidence type="ECO:0000313" key="5">
    <source>
        <dbReference type="EMBL" id="TGZ60453.1"/>
    </source>
</evidence>
<dbReference type="EMBL" id="SJOL01008373">
    <property type="protein sequence ID" value="TGZ60454.1"/>
    <property type="molecule type" value="Genomic_DNA"/>
</dbReference>
<feature type="compositionally biased region" description="Polar residues" evidence="3">
    <location>
        <begin position="185"/>
        <end position="199"/>
    </location>
</feature>
<keyword evidence="1 2" id="KW-0728">SH3 domain</keyword>
<accession>A0A4S2LBC1</accession>
<feature type="region of interest" description="Disordered" evidence="3">
    <location>
        <begin position="1"/>
        <end position="50"/>
    </location>
</feature>
<feature type="compositionally biased region" description="Basic and acidic residues" evidence="3">
    <location>
        <begin position="200"/>
        <end position="223"/>
    </location>
</feature>
<evidence type="ECO:0000256" key="1">
    <source>
        <dbReference type="ARBA" id="ARBA00022443"/>
    </source>
</evidence>
<feature type="compositionally biased region" description="Polar residues" evidence="3">
    <location>
        <begin position="671"/>
        <end position="681"/>
    </location>
</feature>
<feature type="compositionally biased region" description="Basic and acidic residues" evidence="3">
    <location>
        <begin position="163"/>
        <end position="173"/>
    </location>
</feature>
<proteinExistence type="predicted"/>
<evidence type="ECO:0000256" key="2">
    <source>
        <dbReference type="PROSITE-ProRule" id="PRU00192"/>
    </source>
</evidence>
<feature type="compositionally biased region" description="Polar residues" evidence="3">
    <location>
        <begin position="350"/>
        <end position="360"/>
    </location>
</feature>
<feature type="region of interest" description="Disordered" evidence="3">
    <location>
        <begin position="664"/>
        <end position="691"/>
    </location>
</feature>
<dbReference type="EMBL" id="SJOL01008373">
    <property type="protein sequence ID" value="TGZ60453.1"/>
    <property type="molecule type" value="Genomic_DNA"/>
</dbReference>
<feature type="compositionally biased region" description="Basic and acidic residues" evidence="3">
    <location>
        <begin position="320"/>
        <end position="338"/>
    </location>
</feature>
<evidence type="ECO:0000259" key="4">
    <source>
        <dbReference type="PROSITE" id="PS50002"/>
    </source>
</evidence>
<dbReference type="SMART" id="SM00326">
    <property type="entry name" value="SH3"/>
    <property type="match status" value="1"/>
</dbReference>
<name>A0A4S2LBC1_OPIFE</name>
<feature type="domain" description="SH3" evidence="4">
    <location>
        <begin position="698"/>
        <end position="757"/>
    </location>
</feature>
<dbReference type="Proteomes" id="UP000308267">
    <property type="component" value="Unassembled WGS sequence"/>
</dbReference>
<evidence type="ECO:0000313" key="6">
    <source>
        <dbReference type="Proteomes" id="UP000308267"/>
    </source>
</evidence>
<feature type="region of interest" description="Disordered" evidence="3">
    <location>
        <begin position="475"/>
        <end position="501"/>
    </location>
</feature>
<dbReference type="SUPFAM" id="SSF50044">
    <property type="entry name" value="SH3-domain"/>
    <property type="match status" value="1"/>
</dbReference>
<dbReference type="InterPro" id="IPR001452">
    <property type="entry name" value="SH3_domain"/>
</dbReference>
<protein>
    <recommendedName>
        <fullName evidence="4">SH3 domain-containing protein</fullName>
    </recommendedName>
</protein>
<feature type="compositionally biased region" description="Basic and acidic residues" evidence="3">
    <location>
        <begin position="13"/>
        <end position="24"/>
    </location>
</feature>
<dbReference type="InterPro" id="IPR036028">
    <property type="entry name" value="SH3-like_dom_sf"/>
</dbReference>
<dbReference type="PROSITE" id="PS50002">
    <property type="entry name" value="SH3"/>
    <property type="match status" value="1"/>
</dbReference>
<feature type="compositionally biased region" description="Basic and acidic residues" evidence="3">
    <location>
        <begin position="475"/>
        <end position="500"/>
    </location>
</feature>
<dbReference type="AlphaFoldDB" id="A0A4S2LBC1"/>
<feature type="region of interest" description="Disordered" evidence="3">
    <location>
        <begin position="563"/>
        <end position="595"/>
    </location>
</feature>
<feature type="region of interest" description="Disordered" evidence="3">
    <location>
        <begin position="156"/>
        <end position="258"/>
    </location>
</feature>
<sequence>MARKPSPFIPGTELKRQHSIKSDEYFQPEKPGIPSSHRPTASPATPWLKGTEQPRIIERVVLNSPNLESRVQIPPEAFRTRDQPTTQQPRYLGVVDHCLSGHSSIVAVSRVSQQPSFESYDSSLSAASWASSNDPEVTNIYMSNERTTFQNTQVGYFENAGNKPDDTRQERHSQVTHGKAGKQPAQMSDANEAGPSSRSTEQREMGGSFRKETITSTESDSRKSNSNLRPKQGLKFIGSGRESTSDEKSNSPVGGRNFKGLWKRAFHSLRIDKVKKEKNVSEKQESLQTPSGEIDPVYHLLRCAANKSQSATTSAVSTDKPGEKLKSNEETSPAKESTRQLAVASKKRTSTVTFKSNNPLLESPECSKSLKPPEGDGMGPAAALQRSPQHPHYRINSVKPDLIVGTNEDDFRSEEALLAYADAPTLENEYSLDVDSQCNARNEVSRMLTQPIKEEPYLHQQQRMPLAYRLKSFSTEDKTEPDNYLYPERHPPTHHSDYVRGDTMMTSASSGGSRTRISNNMECHVPRFKERTSHAIPRGRKLLSGKSFSLDIPVTGEVRDEVHVVSGSSSPGRDTQIESHHSTHSSRSTSRRTILTSQRNDPSVRFMQQISPNCSRPRIVSCMPPELHRSAPFYTHEWQENMASGMTSTKSCHRLVQQQALPEFPKLSQGDAPTSYTSSAPVRSHRLPNIPPQGNVLEEDTVFCVAREYIPRRSDEIRLRLGQYVKIIDDTDPVWWYGTCNGDLGYFPSSYLQRFRHT</sequence>
<evidence type="ECO:0000256" key="3">
    <source>
        <dbReference type="SAM" id="MobiDB-lite"/>
    </source>
</evidence>
<dbReference type="OrthoDB" id="6249021at2759"/>
<keyword evidence="6" id="KW-1185">Reference proteome</keyword>
<comment type="caution">
    <text evidence="5">The sequence shown here is derived from an EMBL/GenBank/DDBJ whole genome shotgun (WGS) entry which is preliminary data.</text>
</comment>
<feature type="region of interest" description="Disordered" evidence="3">
    <location>
        <begin position="308"/>
        <end position="397"/>
    </location>
</feature>
<organism evidence="5 6">
    <name type="scientific">Opisthorchis felineus</name>
    <dbReference type="NCBI Taxonomy" id="147828"/>
    <lineage>
        <taxon>Eukaryota</taxon>
        <taxon>Metazoa</taxon>
        <taxon>Spiralia</taxon>
        <taxon>Lophotrochozoa</taxon>
        <taxon>Platyhelminthes</taxon>
        <taxon>Trematoda</taxon>
        <taxon>Digenea</taxon>
        <taxon>Opisthorchiida</taxon>
        <taxon>Opisthorchiata</taxon>
        <taxon>Opisthorchiidae</taxon>
        <taxon>Opisthorchis</taxon>
    </lineage>
</organism>
<gene>
    <name evidence="5" type="ORF">CRM22_008525</name>
</gene>
<dbReference type="Pfam" id="PF07653">
    <property type="entry name" value="SH3_2"/>
    <property type="match status" value="1"/>
</dbReference>
<reference evidence="5 6" key="1">
    <citation type="journal article" date="2019" name="BMC Genomics">
        <title>New insights from Opisthorchis felineus genome: update on genomics of the epidemiologically important liver flukes.</title>
        <authorList>
            <person name="Ershov N.I."/>
            <person name="Mordvinov V.A."/>
            <person name="Prokhortchouk E.B."/>
            <person name="Pakharukova M.Y."/>
            <person name="Gunbin K.V."/>
            <person name="Ustyantsev K."/>
            <person name="Genaev M.A."/>
            <person name="Blinov A.G."/>
            <person name="Mazur A."/>
            <person name="Boulygina E."/>
            <person name="Tsygankova S."/>
            <person name="Khrameeva E."/>
            <person name="Chekanov N."/>
            <person name="Fan G."/>
            <person name="Xiao A."/>
            <person name="Zhang H."/>
            <person name="Xu X."/>
            <person name="Yang H."/>
            <person name="Solovyev V."/>
            <person name="Lee S.M."/>
            <person name="Liu X."/>
            <person name="Afonnikov D.A."/>
            <person name="Skryabin K.G."/>
        </authorList>
    </citation>
    <scope>NUCLEOTIDE SEQUENCE [LARGE SCALE GENOMIC DNA]</scope>
    <source>
        <strain evidence="5">AK-0245</strain>
        <tissue evidence="5">Whole organism</tissue>
    </source>
</reference>